<sequence length="474" mass="52917">MTTEKNGFRVIVAGGGIAGLAMSHALQLAGIDHVVLEGYSDVRSHVGASIGLWPNGIRVLEQMGCWKDIKGNCAPMQDSYNHLPNGKIISVSRLADMIKVRHGYDFVVLERQLVVSSLYDNLPDKSKILVNKRVSTVTETDQSVKVQVEDGSTYEGDIVVGCDGVNSTVREFMWANANKAVPGLIPATEKRCFGPEMPGMGCGDCHTVHNRGFSFLIITQPRRTFFFVFIKLPKVMHWPERARFTAEDAEREASKLFDLPISQTVLFGELWQKRIRGQLIALEEVVFDHWHHGRIAILGDSAHKLTINLAFGGNSALESTAALVNGLNRELKAHPNRRLSKDTISRIFEEYQELRKPRMKKVLNLAYQMTRLQAWDGRLMKFIQRYIVPLMGDDRVADHFAGLVKGGVKLDFVPLHNPPVGTVPWDDDLSQKGSLSASKRSSTFGFWAIGLILSLNLSYYVVSLFRNQNGVLSL</sequence>
<accession>A0A364LCI3</accession>
<comment type="caution">
    <text evidence="7">The sequence shown here is derived from an EMBL/GenBank/DDBJ whole genome shotgun (WGS) entry which is preliminary data.</text>
</comment>
<keyword evidence="5" id="KW-0472">Membrane</keyword>
<keyword evidence="5" id="KW-1133">Transmembrane helix</keyword>
<dbReference type="RefSeq" id="XP_040738040.1">
    <property type="nucleotide sequence ID" value="XM_040882464.1"/>
</dbReference>
<organism evidence="7 8">
    <name type="scientific">Talaromyces amestolkiae</name>
    <dbReference type="NCBI Taxonomy" id="1196081"/>
    <lineage>
        <taxon>Eukaryota</taxon>
        <taxon>Fungi</taxon>
        <taxon>Dikarya</taxon>
        <taxon>Ascomycota</taxon>
        <taxon>Pezizomycotina</taxon>
        <taxon>Eurotiomycetes</taxon>
        <taxon>Eurotiomycetidae</taxon>
        <taxon>Eurotiales</taxon>
        <taxon>Trichocomaceae</taxon>
        <taxon>Talaromyces</taxon>
        <taxon>Talaromyces sect. Talaromyces</taxon>
    </lineage>
</organism>
<dbReference type="InterPro" id="IPR050562">
    <property type="entry name" value="FAD_mOase_fung"/>
</dbReference>
<evidence type="ECO:0000256" key="4">
    <source>
        <dbReference type="ARBA" id="ARBA00023002"/>
    </source>
</evidence>
<dbReference type="InterPro" id="IPR002938">
    <property type="entry name" value="FAD-bd"/>
</dbReference>
<dbReference type="EMBL" id="MIKG01000025">
    <property type="protein sequence ID" value="RAO73526.1"/>
    <property type="molecule type" value="Genomic_DNA"/>
</dbReference>
<dbReference type="GeneID" id="63798752"/>
<comment type="similarity">
    <text evidence="1">Belongs to the paxM FAD-dependent monooxygenase family.</text>
</comment>
<protein>
    <recommendedName>
        <fullName evidence="6">FAD-binding domain-containing protein</fullName>
    </recommendedName>
</protein>
<feature type="domain" description="FAD-binding" evidence="6">
    <location>
        <begin position="9"/>
        <end position="338"/>
    </location>
</feature>
<evidence type="ECO:0000259" key="6">
    <source>
        <dbReference type="Pfam" id="PF01494"/>
    </source>
</evidence>
<dbReference type="OrthoDB" id="10029326at2759"/>
<gene>
    <name evidence="7" type="ORF">BHQ10_009538</name>
</gene>
<evidence type="ECO:0000256" key="5">
    <source>
        <dbReference type="SAM" id="Phobius"/>
    </source>
</evidence>
<keyword evidence="8" id="KW-1185">Reference proteome</keyword>
<reference evidence="7 8" key="1">
    <citation type="journal article" date="2017" name="Biotechnol. Biofuels">
        <title>Differential beta-glucosidase expression as a function of carbon source availability in Talaromyces amestolkiae: a genomic and proteomic approach.</title>
        <authorList>
            <person name="de Eugenio L.I."/>
            <person name="Mendez-Liter J.A."/>
            <person name="Nieto-Dominguez M."/>
            <person name="Alonso L."/>
            <person name="Gil-Munoz J."/>
            <person name="Barriuso J."/>
            <person name="Prieto A."/>
            <person name="Martinez M.J."/>
        </authorList>
    </citation>
    <scope>NUCLEOTIDE SEQUENCE [LARGE SCALE GENOMIC DNA]</scope>
    <source>
        <strain evidence="7 8">CIB</strain>
    </source>
</reference>
<dbReference type="Proteomes" id="UP000249363">
    <property type="component" value="Unassembled WGS sequence"/>
</dbReference>
<dbReference type="PRINTS" id="PR00420">
    <property type="entry name" value="RNGMNOXGNASE"/>
</dbReference>
<evidence type="ECO:0000256" key="3">
    <source>
        <dbReference type="ARBA" id="ARBA00022827"/>
    </source>
</evidence>
<keyword evidence="5" id="KW-0812">Transmembrane</keyword>
<keyword evidence="3" id="KW-0274">FAD</keyword>
<dbReference type="PANTHER" id="PTHR47356:SF2">
    <property type="entry name" value="FAD-BINDING DOMAIN-CONTAINING PROTEIN-RELATED"/>
    <property type="match status" value="1"/>
</dbReference>
<proteinExistence type="inferred from homology"/>
<dbReference type="GO" id="GO:0071949">
    <property type="term" value="F:FAD binding"/>
    <property type="evidence" value="ECO:0007669"/>
    <property type="project" value="InterPro"/>
</dbReference>
<name>A0A364LCI3_TALAM</name>
<dbReference type="SUPFAM" id="SSF51905">
    <property type="entry name" value="FAD/NAD(P)-binding domain"/>
    <property type="match status" value="1"/>
</dbReference>
<dbReference type="AlphaFoldDB" id="A0A364LCI3"/>
<keyword evidence="4" id="KW-0560">Oxidoreductase</keyword>
<evidence type="ECO:0000313" key="7">
    <source>
        <dbReference type="EMBL" id="RAO73526.1"/>
    </source>
</evidence>
<evidence type="ECO:0000256" key="1">
    <source>
        <dbReference type="ARBA" id="ARBA00007992"/>
    </source>
</evidence>
<dbReference type="Pfam" id="PF01494">
    <property type="entry name" value="FAD_binding_3"/>
    <property type="match status" value="1"/>
</dbReference>
<dbReference type="GO" id="GO:0004497">
    <property type="term" value="F:monooxygenase activity"/>
    <property type="evidence" value="ECO:0007669"/>
    <property type="project" value="InterPro"/>
</dbReference>
<evidence type="ECO:0000313" key="8">
    <source>
        <dbReference type="Proteomes" id="UP000249363"/>
    </source>
</evidence>
<evidence type="ECO:0000256" key="2">
    <source>
        <dbReference type="ARBA" id="ARBA00022630"/>
    </source>
</evidence>
<dbReference type="PANTHER" id="PTHR47356">
    <property type="entry name" value="FAD-DEPENDENT MONOOXYGENASE ASQG-RELATED"/>
    <property type="match status" value="1"/>
</dbReference>
<dbReference type="InterPro" id="IPR036188">
    <property type="entry name" value="FAD/NAD-bd_sf"/>
</dbReference>
<feature type="transmembrane region" description="Helical" evidence="5">
    <location>
        <begin position="444"/>
        <end position="465"/>
    </location>
</feature>
<dbReference type="Gene3D" id="3.50.50.60">
    <property type="entry name" value="FAD/NAD(P)-binding domain"/>
    <property type="match status" value="1"/>
</dbReference>
<keyword evidence="2" id="KW-0285">Flavoprotein</keyword>
<dbReference type="STRING" id="1196081.A0A364LCI3"/>